<dbReference type="InParanoid" id="A0A165EYV6"/>
<evidence type="ECO:0000256" key="1">
    <source>
        <dbReference type="SAM" id="MobiDB-lite"/>
    </source>
</evidence>
<feature type="region of interest" description="Disordered" evidence="1">
    <location>
        <begin position="87"/>
        <end position="110"/>
    </location>
</feature>
<accession>A0A165EYV6</accession>
<feature type="compositionally biased region" description="Basic and acidic residues" evidence="1">
    <location>
        <begin position="87"/>
        <end position="96"/>
    </location>
</feature>
<sequence>MGRDRPIPGTKMNIGRMSKRTLESWAHYYGVRHLADGVPLTRKPMVYQRMLIDIQREGRGPIHGHKMTRLPMSQSDWPNKTFLMTEEERAQRMEERRKKKRERKKLNVRY</sequence>
<reference evidence="2 3" key="1">
    <citation type="journal article" date="2016" name="Mol. Biol. Evol.">
        <title>Comparative Genomics of Early-Diverging Mushroom-Forming Fungi Provides Insights into the Origins of Lignocellulose Decay Capabilities.</title>
        <authorList>
            <person name="Nagy L.G."/>
            <person name="Riley R."/>
            <person name="Tritt A."/>
            <person name="Adam C."/>
            <person name="Daum C."/>
            <person name="Floudas D."/>
            <person name="Sun H."/>
            <person name="Yadav J.S."/>
            <person name="Pangilinan J."/>
            <person name="Larsson K.H."/>
            <person name="Matsuura K."/>
            <person name="Barry K."/>
            <person name="Labutti K."/>
            <person name="Kuo R."/>
            <person name="Ohm R.A."/>
            <person name="Bhattacharya S.S."/>
            <person name="Shirouzu T."/>
            <person name="Yoshinaga Y."/>
            <person name="Martin F.M."/>
            <person name="Grigoriev I.V."/>
            <person name="Hibbett D.S."/>
        </authorList>
    </citation>
    <scope>NUCLEOTIDE SEQUENCE [LARGE SCALE GENOMIC DNA]</scope>
    <source>
        <strain evidence="2 3">HHB12029</strain>
    </source>
</reference>
<organism evidence="2 3">
    <name type="scientific">Exidia glandulosa HHB12029</name>
    <dbReference type="NCBI Taxonomy" id="1314781"/>
    <lineage>
        <taxon>Eukaryota</taxon>
        <taxon>Fungi</taxon>
        <taxon>Dikarya</taxon>
        <taxon>Basidiomycota</taxon>
        <taxon>Agaricomycotina</taxon>
        <taxon>Agaricomycetes</taxon>
        <taxon>Auriculariales</taxon>
        <taxon>Exidiaceae</taxon>
        <taxon>Exidia</taxon>
    </lineage>
</organism>
<dbReference type="EMBL" id="KV426110">
    <property type="protein sequence ID" value="KZV88001.1"/>
    <property type="molecule type" value="Genomic_DNA"/>
</dbReference>
<proteinExistence type="predicted"/>
<evidence type="ECO:0000313" key="2">
    <source>
        <dbReference type="EMBL" id="KZV88001.1"/>
    </source>
</evidence>
<dbReference type="AlphaFoldDB" id="A0A165EYV6"/>
<gene>
    <name evidence="2" type="ORF">EXIGLDRAFT_839582</name>
</gene>
<protein>
    <submittedName>
        <fullName evidence="2">Uncharacterized protein</fullName>
    </submittedName>
</protein>
<feature type="compositionally biased region" description="Basic residues" evidence="1">
    <location>
        <begin position="97"/>
        <end position="110"/>
    </location>
</feature>
<evidence type="ECO:0000313" key="3">
    <source>
        <dbReference type="Proteomes" id="UP000077266"/>
    </source>
</evidence>
<dbReference type="OrthoDB" id="3025460at2759"/>
<name>A0A165EYV6_EXIGL</name>
<dbReference type="Proteomes" id="UP000077266">
    <property type="component" value="Unassembled WGS sequence"/>
</dbReference>
<keyword evidence="3" id="KW-1185">Reference proteome</keyword>